<keyword evidence="2" id="KW-0812">Transmembrane</keyword>
<organism evidence="3 4">
    <name type="scientific">Stomatobaculum longum</name>
    <dbReference type="NCBI Taxonomy" id="796942"/>
    <lineage>
        <taxon>Bacteria</taxon>
        <taxon>Bacillati</taxon>
        <taxon>Bacillota</taxon>
        <taxon>Clostridia</taxon>
        <taxon>Lachnospirales</taxon>
        <taxon>Lachnospiraceae</taxon>
        <taxon>Stomatobaculum</taxon>
    </lineage>
</organism>
<feature type="transmembrane region" description="Helical" evidence="2">
    <location>
        <begin position="48"/>
        <end position="69"/>
    </location>
</feature>
<keyword evidence="4" id="KW-1185">Reference proteome</keyword>
<feature type="transmembrane region" description="Helical" evidence="2">
    <location>
        <begin position="120"/>
        <end position="137"/>
    </location>
</feature>
<reference evidence="3 4" key="1">
    <citation type="submission" date="2011-10" db="EMBL/GenBank/DDBJ databases">
        <title>The Genome Sequence of Lachnospiraceae bacterium ACC2.</title>
        <authorList>
            <consortium name="The Broad Institute Genome Sequencing Platform"/>
            <person name="Earl A."/>
            <person name="Ward D."/>
            <person name="Feldgarden M."/>
            <person name="Gevers D."/>
            <person name="Sizova M."/>
            <person name="Hazen A."/>
            <person name="Epstein S."/>
            <person name="Young S.K."/>
            <person name="Zeng Q."/>
            <person name="Gargeya S."/>
            <person name="Fitzgerald M."/>
            <person name="Haas B."/>
            <person name="Abouelleil A."/>
            <person name="Alvarado L."/>
            <person name="Arachchi H.M."/>
            <person name="Berlin A."/>
            <person name="Brown A."/>
            <person name="Chapman S.B."/>
            <person name="Chen Z."/>
            <person name="Dunbar C."/>
            <person name="Freedman E."/>
            <person name="Gearin G."/>
            <person name="Goldberg J."/>
            <person name="Griggs A."/>
            <person name="Gujja S."/>
            <person name="Heiman D."/>
            <person name="Howarth C."/>
            <person name="Larson L."/>
            <person name="Lui A."/>
            <person name="MacDonald P.J.P."/>
            <person name="Montmayeur A."/>
            <person name="Murphy C."/>
            <person name="Neiman D."/>
            <person name="Pearson M."/>
            <person name="Priest M."/>
            <person name="Roberts A."/>
            <person name="Saif S."/>
            <person name="Shea T."/>
            <person name="Shenoy N."/>
            <person name="Sisk P."/>
            <person name="Stolte C."/>
            <person name="Sykes S."/>
            <person name="Wortman J."/>
            <person name="Nusbaum C."/>
            <person name="Birren B."/>
        </authorList>
    </citation>
    <scope>NUCLEOTIDE SEQUENCE [LARGE SCALE GENOMIC DNA]</scope>
    <source>
        <strain evidence="3 4">ACC2</strain>
    </source>
</reference>
<evidence type="ECO:0000313" key="4">
    <source>
        <dbReference type="Proteomes" id="UP000018466"/>
    </source>
</evidence>
<keyword evidence="1" id="KW-0175">Coiled coil</keyword>
<dbReference type="AlphaFoldDB" id="A0AA36Y453"/>
<dbReference type="Proteomes" id="UP000018466">
    <property type="component" value="Unassembled WGS sequence"/>
</dbReference>
<keyword evidence="2" id="KW-0472">Membrane</keyword>
<keyword evidence="2" id="KW-1133">Transmembrane helix</keyword>
<sequence length="334" mass="38589">MGTMSTVESALSKISSMWNPIVEVTNLLENDNLRLLFEDEKERTKRKVVSLILVILSVDMILLSTGVILDFLIRNMGEESIIPVGYSAIFILMILVYNGLSSPDVFTKDKTVQRISRKATPYLCFSFCFTIMIAITPGDRFTMLPAMGILALLSPIMPSIIIVRELNKRQVRVWFETKHKNRYYYYTRKGEYCYCGTKATINQNGNILRLFLWSDFVSKKYELHIENKTEVKERITAILNEIKRGVEESNSEIYANQNQTSEIKKLISQLEEENANKSIYVEMTNKLDSFNGILNHIVEQPVQAQEQTNQQQEIINKLEELMRLVEALNNEMQE</sequence>
<evidence type="ECO:0000256" key="1">
    <source>
        <dbReference type="SAM" id="Coils"/>
    </source>
</evidence>
<accession>A0AA36Y453</accession>
<feature type="transmembrane region" description="Helical" evidence="2">
    <location>
        <begin position="143"/>
        <end position="163"/>
    </location>
</feature>
<feature type="coiled-coil region" evidence="1">
    <location>
        <begin position="304"/>
        <end position="331"/>
    </location>
</feature>
<evidence type="ECO:0000313" key="3">
    <source>
        <dbReference type="EMBL" id="EHO16220.1"/>
    </source>
</evidence>
<evidence type="ECO:0000256" key="2">
    <source>
        <dbReference type="SAM" id="Phobius"/>
    </source>
</evidence>
<protein>
    <submittedName>
        <fullName evidence="3">Uncharacterized protein</fullName>
    </submittedName>
</protein>
<comment type="caution">
    <text evidence="3">The sequence shown here is derived from an EMBL/GenBank/DDBJ whole genome shotgun (WGS) entry which is preliminary data.</text>
</comment>
<name>A0AA36Y453_9FIRM</name>
<feature type="transmembrane region" description="Helical" evidence="2">
    <location>
        <begin position="81"/>
        <end position="100"/>
    </location>
</feature>
<gene>
    <name evidence="3" type="ORF">HMPREF9623_01541</name>
</gene>
<proteinExistence type="predicted"/>
<dbReference type="EMBL" id="AGEL01000010">
    <property type="protein sequence ID" value="EHO16220.1"/>
    <property type="molecule type" value="Genomic_DNA"/>
</dbReference>